<proteinExistence type="predicted"/>
<keyword evidence="5" id="KW-0547">Nucleotide-binding</keyword>
<dbReference type="InterPro" id="IPR055558">
    <property type="entry name" value="DUF7134"/>
</dbReference>
<dbReference type="Proteomes" id="UP001501094">
    <property type="component" value="Unassembled WGS sequence"/>
</dbReference>
<feature type="region of interest" description="Disordered" evidence="9">
    <location>
        <begin position="385"/>
        <end position="404"/>
    </location>
</feature>
<dbReference type="RefSeq" id="WP_344105732.1">
    <property type="nucleotide sequence ID" value="NZ_BAAANL010000008.1"/>
</dbReference>
<keyword evidence="10" id="KW-0472">Membrane</keyword>
<accession>A0ABN2NPX7</accession>
<keyword evidence="10" id="KW-1133">Transmembrane helix</keyword>
<organism evidence="14 15">
    <name type="scientific">Myceligenerans crystallogenes</name>
    <dbReference type="NCBI Taxonomy" id="316335"/>
    <lineage>
        <taxon>Bacteria</taxon>
        <taxon>Bacillati</taxon>
        <taxon>Actinomycetota</taxon>
        <taxon>Actinomycetes</taxon>
        <taxon>Micrococcales</taxon>
        <taxon>Promicromonosporaceae</taxon>
        <taxon>Myceligenerans</taxon>
    </lineage>
</organism>
<keyword evidence="8" id="KW-0902">Two-component regulatory system</keyword>
<keyword evidence="4" id="KW-0808">Transferase</keyword>
<comment type="caution">
    <text evidence="14">The sequence shown here is derived from an EMBL/GenBank/DDBJ whole genome shotgun (WGS) entry which is preliminary data.</text>
</comment>
<evidence type="ECO:0000259" key="11">
    <source>
        <dbReference type="Pfam" id="PF02518"/>
    </source>
</evidence>
<dbReference type="SUPFAM" id="SSF55874">
    <property type="entry name" value="ATPase domain of HSP90 chaperone/DNA topoisomerase II/histidine kinase"/>
    <property type="match status" value="1"/>
</dbReference>
<dbReference type="CDD" id="cd16917">
    <property type="entry name" value="HATPase_UhpB-NarQ-NarX-like"/>
    <property type="match status" value="1"/>
</dbReference>
<dbReference type="GO" id="GO:0016301">
    <property type="term" value="F:kinase activity"/>
    <property type="evidence" value="ECO:0007669"/>
    <property type="project" value="UniProtKB-KW"/>
</dbReference>
<feature type="transmembrane region" description="Helical" evidence="10">
    <location>
        <begin position="86"/>
        <end position="112"/>
    </location>
</feature>
<dbReference type="Pfam" id="PF02518">
    <property type="entry name" value="HATPase_c"/>
    <property type="match status" value="1"/>
</dbReference>
<feature type="transmembrane region" description="Helical" evidence="10">
    <location>
        <begin position="149"/>
        <end position="169"/>
    </location>
</feature>
<keyword evidence="7" id="KW-0067">ATP-binding</keyword>
<feature type="domain" description="Histidine kinase/HSP90-like ATPase" evidence="11">
    <location>
        <begin position="344"/>
        <end position="438"/>
    </location>
</feature>
<feature type="domain" description="Signal transduction histidine kinase subgroup 3 dimerisation and phosphoacceptor" evidence="12">
    <location>
        <begin position="191"/>
        <end position="256"/>
    </location>
</feature>
<evidence type="ECO:0000256" key="2">
    <source>
        <dbReference type="ARBA" id="ARBA00012438"/>
    </source>
</evidence>
<evidence type="ECO:0000256" key="10">
    <source>
        <dbReference type="SAM" id="Phobius"/>
    </source>
</evidence>
<keyword evidence="6 14" id="KW-0418">Kinase</keyword>
<comment type="catalytic activity">
    <reaction evidence="1">
        <text>ATP + protein L-histidine = ADP + protein N-phospho-L-histidine.</text>
        <dbReference type="EC" id="2.7.13.3"/>
    </reaction>
</comment>
<dbReference type="PANTHER" id="PTHR24421">
    <property type="entry name" value="NITRATE/NITRITE SENSOR PROTEIN NARX-RELATED"/>
    <property type="match status" value="1"/>
</dbReference>
<evidence type="ECO:0000313" key="15">
    <source>
        <dbReference type="Proteomes" id="UP001501094"/>
    </source>
</evidence>
<dbReference type="EMBL" id="BAAANL010000008">
    <property type="protein sequence ID" value="GAA1873646.1"/>
    <property type="molecule type" value="Genomic_DNA"/>
</dbReference>
<feature type="compositionally biased region" description="Low complexity" evidence="9">
    <location>
        <begin position="293"/>
        <end position="309"/>
    </location>
</feature>
<dbReference type="Pfam" id="PF23539">
    <property type="entry name" value="DUF7134"/>
    <property type="match status" value="1"/>
</dbReference>
<dbReference type="Pfam" id="PF07730">
    <property type="entry name" value="HisKA_3"/>
    <property type="match status" value="1"/>
</dbReference>
<protein>
    <recommendedName>
        <fullName evidence="2">histidine kinase</fullName>
        <ecNumber evidence="2">2.7.13.3</ecNumber>
    </recommendedName>
</protein>
<evidence type="ECO:0000256" key="9">
    <source>
        <dbReference type="SAM" id="MobiDB-lite"/>
    </source>
</evidence>
<feature type="transmembrane region" description="Helical" evidence="10">
    <location>
        <begin position="124"/>
        <end position="143"/>
    </location>
</feature>
<dbReference type="Gene3D" id="1.20.5.1930">
    <property type="match status" value="1"/>
</dbReference>
<evidence type="ECO:0000256" key="8">
    <source>
        <dbReference type="ARBA" id="ARBA00023012"/>
    </source>
</evidence>
<name>A0ABN2NPX7_9MICO</name>
<evidence type="ECO:0000256" key="4">
    <source>
        <dbReference type="ARBA" id="ARBA00022679"/>
    </source>
</evidence>
<keyword evidence="10" id="KW-0812">Transmembrane</keyword>
<evidence type="ECO:0000256" key="1">
    <source>
        <dbReference type="ARBA" id="ARBA00000085"/>
    </source>
</evidence>
<dbReference type="InterPro" id="IPR036890">
    <property type="entry name" value="HATPase_C_sf"/>
</dbReference>
<evidence type="ECO:0000256" key="3">
    <source>
        <dbReference type="ARBA" id="ARBA00022553"/>
    </source>
</evidence>
<keyword evidence="3" id="KW-0597">Phosphoprotein</keyword>
<feature type="region of interest" description="Disordered" evidence="9">
    <location>
        <begin position="292"/>
        <end position="311"/>
    </location>
</feature>
<reference evidence="14 15" key="1">
    <citation type="journal article" date="2019" name="Int. J. Syst. Evol. Microbiol.">
        <title>The Global Catalogue of Microorganisms (GCM) 10K type strain sequencing project: providing services to taxonomists for standard genome sequencing and annotation.</title>
        <authorList>
            <consortium name="The Broad Institute Genomics Platform"/>
            <consortium name="The Broad Institute Genome Sequencing Center for Infectious Disease"/>
            <person name="Wu L."/>
            <person name="Ma J."/>
        </authorList>
    </citation>
    <scope>NUCLEOTIDE SEQUENCE [LARGE SCALE GENOMIC DNA]</scope>
    <source>
        <strain evidence="14 15">JCM 14326</strain>
    </source>
</reference>
<dbReference type="Gene3D" id="3.30.565.10">
    <property type="entry name" value="Histidine kinase-like ATPase, C-terminal domain"/>
    <property type="match status" value="1"/>
</dbReference>
<keyword evidence="15" id="KW-1185">Reference proteome</keyword>
<dbReference type="InterPro" id="IPR011712">
    <property type="entry name" value="Sig_transdc_His_kin_sub3_dim/P"/>
</dbReference>
<sequence length="441" mass="45613">MIVLGPLRRRWREPLRRWQGLDVVVRDLPAGLVLLAASFVPALQRHGTQLGDLPGRPLDGVAVLVAALECLPLAVRRRRPLWCLGLVALGFAVDQLLAYHLVAGAALAVALLSGGAHVERHRRATVSVLTTGYVLLAVSLTALGSGEGVTGFVTFYLLTVLAWGTGSWLRSSRAAEAGKREHAARAARAAERGRLARELHDVVTHHVTAMVVQAEAARYVRGAPDPLDEVLATIAQTGRNAAGDLRRLLDVLGPADGASLVATSDEARTSASSDEADATGTPRETAATTVYEAGATTSPDTAGTTTSSGNDLDTLVDRVRRAGQPVELVRHGGAVLDDAAGPAAFRVVQESLTNALKHAPGSRTVVLVRTGPGDVVVEIGTDAAGSTGPAAARSGGSLGGSGRGLTGLRERVRALGGEFDAGPRADGGFLVRARIPLGTAP</sequence>
<dbReference type="InterPro" id="IPR050482">
    <property type="entry name" value="Sensor_HK_TwoCompSys"/>
</dbReference>
<evidence type="ECO:0000256" key="7">
    <source>
        <dbReference type="ARBA" id="ARBA00022840"/>
    </source>
</evidence>
<feature type="domain" description="DUF7134" evidence="13">
    <location>
        <begin position="33"/>
        <end position="172"/>
    </location>
</feature>
<dbReference type="PANTHER" id="PTHR24421:SF10">
    <property type="entry name" value="NITRATE_NITRITE SENSOR PROTEIN NARQ"/>
    <property type="match status" value="1"/>
</dbReference>
<feature type="region of interest" description="Disordered" evidence="9">
    <location>
        <begin position="262"/>
        <end position="285"/>
    </location>
</feature>
<evidence type="ECO:0000313" key="14">
    <source>
        <dbReference type="EMBL" id="GAA1873646.1"/>
    </source>
</evidence>
<dbReference type="InterPro" id="IPR003594">
    <property type="entry name" value="HATPase_dom"/>
</dbReference>
<evidence type="ECO:0000259" key="12">
    <source>
        <dbReference type="Pfam" id="PF07730"/>
    </source>
</evidence>
<dbReference type="EC" id="2.7.13.3" evidence="2"/>
<gene>
    <name evidence="14" type="ORF">GCM10009751_36460</name>
</gene>
<evidence type="ECO:0000256" key="6">
    <source>
        <dbReference type="ARBA" id="ARBA00022777"/>
    </source>
</evidence>
<evidence type="ECO:0000259" key="13">
    <source>
        <dbReference type="Pfam" id="PF23539"/>
    </source>
</evidence>
<evidence type="ECO:0000256" key="5">
    <source>
        <dbReference type="ARBA" id="ARBA00022741"/>
    </source>
</evidence>